<dbReference type="EMBL" id="SRLB01000001">
    <property type="protein sequence ID" value="TGE02404.1"/>
    <property type="molecule type" value="Genomic_DNA"/>
</dbReference>
<reference evidence="1 2" key="1">
    <citation type="submission" date="2019-04" db="EMBL/GenBank/DDBJ databases">
        <authorList>
            <person name="Feng G."/>
            <person name="Zhu H."/>
        </authorList>
    </citation>
    <scope>NUCLEOTIDE SEQUENCE [LARGE SCALE GENOMIC DNA]</scope>
    <source>
        <strain evidence="1 2">6HR-1</strain>
    </source>
</reference>
<name>A0A4Z0NY50_9HYPH</name>
<protein>
    <submittedName>
        <fullName evidence="1">Uncharacterized protein</fullName>
    </submittedName>
</protein>
<comment type="caution">
    <text evidence="1">The sequence shown here is derived from an EMBL/GenBank/DDBJ whole genome shotgun (WGS) entry which is preliminary data.</text>
</comment>
<gene>
    <name evidence="1" type="ORF">EU555_01095</name>
</gene>
<proteinExistence type="predicted"/>
<accession>A0A4Z0NY50</accession>
<keyword evidence="2" id="KW-1185">Reference proteome</keyword>
<sequence>MTRTIRRLGIQAALIVAICSGVLVSQGGRQAVALTLRPALDPVPVTAPLARPVAPMPAAGVRVVLPLPWTNGSAALASEALAARFGAGLSDSR</sequence>
<organism evidence="1 2">
    <name type="scientific">Methylobacterium nonmethylotrophicum</name>
    <dbReference type="NCBI Taxonomy" id="1141884"/>
    <lineage>
        <taxon>Bacteria</taxon>
        <taxon>Pseudomonadati</taxon>
        <taxon>Pseudomonadota</taxon>
        <taxon>Alphaproteobacteria</taxon>
        <taxon>Hyphomicrobiales</taxon>
        <taxon>Methylobacteriaceae</taxon>
        <taxon>Methylobacterium</taxon>
    </lineage>
</organism>
<dbReference type="AlphaFoldDB" id="A0A4Z0NY50"/>
<dbReference type="RefSeq" id="WP_135412602.1">
    <property type="nucleotide sequence ID" value="NZ_SRLB01000001.1"/>
</dbReference>
<dbReference type="Proteomes" id="UP000297535">
    <property type="component" value="Unassembled WGS sequence"/>
</dbReference>
<evidence type="ECO:0000313" key="1">
    <source>
        <dbReference type="EMBL" id="TGE02404.1"/>
    </source>
</evidence>
<evidence type="ECO:0000313" key="2">
    <source>
        <dbReference type="Proteomes" id="UP000297535"/>
    </source>
</evidence>
<dbReference type="OrthoDB" id="8002877at2"/>